<dbReference type="PANTHER" id="PTHR43531:SF11">
    <property type="entry name" value="METHYL-ACCEPTING CHEMOTAXIS PROTEIN 3"/>
    <property type="match status" value="1"/>
</dbReference>
<dbReference type="GO" id="GO:0005886">
    <property type="term" value="C:plasma membrane"/>
    <property type="evidence" value="ECO:0007669"/>
    <property type="project" value="TreeGrafter"/>
</dbReference>
<dbReference type="SUPFAM" id="SSF58104">
    <property type="entry name" value="Methyl-accepting chemotaxis protein (MCP) signaling domain"/>
    <property type="match status" value="1"/>
</dbReference>
<name>A0A6I6JJ06_9BACT</name>
<dbReference type="InterPro" id="IPR004089">
    <property type="entry name" value="MCPsignal_dom"/>
</dbReference>
<keyword evidence="2" id="KW-0145">Chemotaxis</keyword>
<evidence type="ECO:0000259" key="8">
    <source>
        <dbReference type="PROSITE" id="PS50885"/>
    </source>
</evidence>
<feature type="compositionally biased region" description="Polar residues" evidence="5">
    <location>
        <begin position="448"/>
        <end position="457"/>
    </location>
</feature>
<proteinExistence type="inferred from homology"/>
<comment type="subcellular location">
    <subcellularLocation>
        <location evidence="1">Membrane</location>
    </subcellularLocation>
</comment>
<dbReference type="KEGG" id="psel:GM415_13605"/>
<dbReference type="SMART" id="SM00283">
    <property type="entry name" value="MA"/>
    <property type="match status" value="1"/>
</dbReference>
<dbReference type="FunFam" id="1.10.287.950:FF:000001">
    <property type="entry name" value="Methyl-accepting chemotaxis sensory transducer"/>
    <property type="match status" value="1"/>
</dbReference>
<dbReference type="GO" id="GO:0004888">
    <property type="term" value="F:transmembrane signaling receptor activity"/>
    <property type="evidence" value="ECO:0007669"/>
    <property type="project" value="TreeGrafter"/>
</dbReference>
<dbReference type="SMART" id="SM00304">
    <property type="entry name" value="HAMP"/>
    <property type="match status" value="1"/>
</dbReference>
<dbReference type="CDD" id="cd06225">
    <property type="entry name" value="HAMP"/>
    <property type="match status" value="1"/>
</dbReference>
<keyword evidence="6" id="KW-0812">Transmembrane</keyword>
<dbReference type="Pfam" id="PF12729">
    <property type="entry name" value="4HB_MCP_1"/>
    <property type="match status" value="1"/>
</dbReference>
<evidence type="ECO:0000256" key="6">
    <source>
        <dbReference type="SAM" id="Phobius"/>
    </source>
</evidence>
<dbReference type="GO" id="GO:0007165">
    <property type="term" value="P:signal transduction"/>
    <property type="evidence" value="ECO:0007669"/>
    <property type="project" value="UniProtKB-KW"/>
</dbReference>
<feature type="domain" description="HAMP" evidence="8">
    <location>
        <begin position="345"/>
        <end position="397"/>
    </location>
</feature>
<dbReference type="PROSITE" id="PS50885">
    <property type="entry name" value="HAMP"/>
    <property type="match status" value="1"/>
</dbReference>
<evidence type="ECO:0000256" key="5">
    <source>
        <dbReference type="SAM" id="MobiDB-lite"/>
    </source>
</evidence>
<dbReference type="GO" id="GO:0006935">
    <property type="term" value="P:chemotaxis"/>
    <property type="evidence" value="ECO:0007669"/>
    <property type="project" value="UniProtKB-KW"/>
</dbReference>
<keyword evidence="6" id="KW-1133">Transmembrane helix</keyword>
<comment type="similarity">
    <text evidence="3">Belongs to the methyl-accepting chemotaxis (MCP) protein family.</text>
</comment>
<dbReference type="Gene3D" id="1.10.287.950">
    <property type="entry name" value="Methyl-accepting chemotaxis protein"/>
    <property type="match status" value="1"/>
</dbReference>
<dbReference type="InterPro" id="IPR024478">
    <property type="entry name" value="HlyB_4HB_MCP"/>
</dbReference>
<dbReference type="Pfam" id="PF00672">
    <property type="entry name" value="HAMP"/>
    <property type="match status" value="1"/>
</dbReference>
<gene>
    <name evidence="9" type="ORF">GM415_13605</name>
</gene>
<dbReference type="Pfam" id="PF00015">
    <property type="entry name" value="MCPsignal"/>
    <property type="match status" value="1"/>
</dbReference>
<evidence type="ECO:0000259" key="7">
    <source>
        <dbReference type="PROSITE" id="PS50111"/>
    </source>
</evidence>
<dbReference type="InterPro" id="IPR003660">
    <property type="entry name" value="HAMP_dom"/>
</dbReference>
<accession>A0A6I6JJ06</accession>
<dbReference type="AlphaFoldDB" id="A0A6I6JJ06"/>
<sequence length="674" mass="73707">MSIKWKLLLMVSLPIAAIVIIFGVGLSSFYNINSAMSEVNSLHLDRATMNAADRDAYQAQVAIMHVLKADSQEELQGAQKDSEENLTQTWERIMGPAENFTPEMASNLDSFKAGYAEWKRRNEEIVSLSNETLASNQMRDQAEKKALDSFDAMRDVVNNLGEMIDGELRDQYLDPTRRVRLEEALSKVLNADRDAYQAYVAQLLITRAKDIETVIKLSNSFVENVGQTRERVVSGCDIVGGKASTLKSDFLRLFSAWQGNSDQVVELTRANVEKNLRKISLLQESGERFSTMRDSVDKLGDMEMSRVERRLEDLDNIINRTILIYVLATILFIILSVITTLVVATRIANVMKQSAQVSTALSQGDFSVKLDVRRNDEIGQLADAIRSMIEKLSGIVLEVQNASTMVAAGSEELASSSQALSQGATEQASAVEEVSSSMEEMTSSISQNTDNSGTTESIARKTAEEARKGGEAVRKTRDSMSLIAEKINIIEEIARQTNLLALNAAIEAARAGEHGKGFAVVAAEVRKLAEKSGQAANEISELSTESMEVANEAGEMLNSIVPNIEKTAELVQEITAASSEQNVGASEINAALQQLDSVVQSNAGSSEEIASTAEELASQATLLKQTMAFFKLGRTMVAPMTREKATQASPIPIEKEPKQTGLALEMDDDAFERF</sequence>
<protein>
    <submittedName>
        <fullName evidence="9">HAMP domain-containing protein</fullName>
    </submittedName>
</protein>
<evidence type="ECO:0000313" key="10">
    <source>
        <dbReference type="Proteomes" id="UP000428328"/>
    </source>
</evidence>
<organism evidence="9 10">
    <name type="scientific">Pseudodesulfovibrio cashew</name>
    <dbReference type="NCBI Taxonomy" id="2678688"/>
    <lineage>
        <taxon>Bacteria</taxon>
        <taxon>Pseudomonadati</taxon>
        <taxon>Thermodesulfobacteriota</taxon>
        <taxon>Desulfovibrionia</taxon>
        <taxon>Desulfovibrionales</taxon>
        <taxon>Desulfovibrionaceae</taxon>
    </lineage>
</organism>
<evidence type="ECO:0000313" key="9">
    <source>
        <dbReference type="EMBL" id="QGY41119.1"/>
    </source>
</evidence>
<evidence type="ECO:0000256" key="1">
    <source>
        <dbReference type="ARBA" id="ARBA00004370"/>
    </source>
</evidence>
<dbReference type="PANTHER" id="PTHR43531">
    <property type="entry name" value="PROTEIN ICFG"/>
    <property type="match status" value="1"/>
</dbReference>
<evidence type="ECO:0000256" key="4">
    <source>
        <dbReference type="PROSITE-ProRule" id="PRU00284"/>
    </source>
</evidence>
<dbReference type="PROSITE" id="PS50111">
    <property type="entry name" value="CHEMOTAXIS_TRANSDUC_2"/>
    <property type="match status" value="1"/>
</dbReference>
<evidence type="ECO:0000256" key="3">
    <source>
        <dbReference type="ARBA" id="ARBA00029447"/>
    </source>
</evidence>
<dbReference type="InterPro" id="IPR051310">
    <property type="entry name" value="MCP_chemotaxis"/>
</dbReference>
<feature type="domain" description="Methyl-accepting transducer" evidence="7">
    <location>
        <begin position="402"/>
        <end position="617"/>
    </location>
</feature>
<evidence type="ECO:0000256" key="2">
    <source>
        <dbReference type="ARBA" id="ARBA00022500"/>
    </source>
</evidence>
<dbReference type="Proteomes" id="UP000428328">
    <property type="component" value="Chromosome"/>
</dbReference>
<feature type="compositionally biased region" description="Low complexity" evidence="5">
    <location>
        <begin position="424"/>
        <end position="447"/>
    </location>
</feature>
<reference evidence="9 10" key="1">
    <citation type="submission" date="2019-11" db="EMBL/GenBank/DDBJ databases">
        <authorList>
            <person name="Zheng R.K."/>
            <person name="Sun C.M."/>
        </authorList>
    </citation>
    <scope>NUCLEOTIDE SEQUENCE [LARGE SCALE GENOMIC DNA]</scope>
    <source>
        <strain evidence="9 10">SRB007</strain>
    </source>
</reference>
<keyword evidence="4" id="KW-0807">Transducer</keyword>
<dbReference type="EMBL" id="CP046400">
    <property type="protein sequence ID" value="QGY41119.1"/>
    <property type="molecule type" value="Genomic_DNA"/>
</dbReference>
<feature type="region of interest" description="Disordered" evidence="5">
    <location>
        <begin position="424"/>
        <end position="457"/>
    </location>
</feature>
<dbReference type="RefSeq" id="WP_158949077.1">
    <property type="nucleotide sequence ID" value="NZ_CP046400.1"/>
</dbReference>
<feature type="transmembrane region" description="Helical" evidence="6">
    <location>
        <begin position="7"/>
        <end position="30"/>
    </location>
</feature>
<feature type="transmembrane region" description="Helical" evidence="6">
    <location>
        <begin position="322"/>
        <end position="344"/>
    </location>
</feature>
<keyword evidence="6" id="KW-0472">Membrane</keyword>
<keyword evidence="10" id="KW-1185">Reference proteome</keyword>